<evidence type="ECO:0000313" key="1">
    <source>
        <dbReference type="EMBL" id="RGQ87033.1"/>
    </source>
</evidence>
<dbReference type="EMBL" id="QRTP01000001">
    <property type="protein sequence ID" value="RGQ87033.1"/>
    <property type="molecule type" value="Genomic_DNA"/>
</dbReference>
<dbReference type="Proteomes" id="UP000286147">
    <property type="component" value="Unassembled WGS sequence"/>
</dbReference>
<dbReference type="AlphaFoldDB" id="A0A412CHI4"/>
<reference evidence="1 3" key="1">
    <citation type="submission" date="2018-08" db="EMBL/GenBank/DDBJ databases">
        <title>A genome reference for cultivated species of the human gut microbiota.</title>
        <authorList>
            <person name="Zou Y."/>
            <person name="Xue W."/>
            <person name="Luo G."/>
        </authorList>
    </citation>
    <scope>NUCLEOTIDE SEQUENCE [LARGE SCALE GENOMIC DNA]</scope>
    <source>
        <strain evidence="1 3">AF27-12</strain>
    </source>
</reference>
<sequence length="67" mass="7846">MDEISKYVIQKRLQIILNTKFDLEKNIQPKLSGEAKSIKAVYMELFSILDNIIDKESKFLNDLSQQK</sequence>
<organism evidence="1 3">
    <name type="scientific">Megamonas rupellensis</name>
    <dbReference type="NCBI Taxonomy" id="491921"/>
    <lineage>
        <taxon>Bacteria</taxon>
        <taxon>Bacillati</taxon>
        <taxon>Bacillota</taxon>
        <taxon>Negativicutes</taxon>
        <taxon>Selenomonadales</taxon>
        <taxon>Selenomonadaceae</taxon>
        <taxon>Megamonas</taxon>
    </lineage>
</organism>
<gene>
    <name evidence="1" type="ORF">DWY77_00250</name>
    <name evidence="2" type="ORF">DWY77_00260</name>
</gene>
<name>A0A412CHI4_9FIRM</name>
<proteinExistence type="predicted"/>
<accession>A0A412CHI4</accession>
<comment type="caution">
    <text evidence="1">The sequence shown here is derived from an EMBL/GenBank/DDBJ whole genome shotgun (WGS) entry which is preliminary data.</text>
</comment>
<evidence type="ECO:0000313" key="2">
    <source>
        <dbReference type="EMBL" id="RGQ87035.1"/>
    </source>
</evidence>
<evidence type="ECO:0000313" key="3">
    <source>
        <dbReference type="Proteomes" id="UP000286147"/>
    </source>
</evidence>
<protein>
    <submittedName>
        <fullName evidence="1">Uncharacterized protein</fullName>
    </submittedName>
</protein>
<dbReference type="EMBL" id="QRTP01000001">
    <property type="protein sequence ID" value="RGQ87035.1"/>
    <property type="molecule type" value="Genomic_DNA"/>
</dbReference>